<organism evidence="1">
    <name type="scientific">marine sediment metagenome</name>
    <dbReference type="NCBI Taxonomy" id="412755"/>
    <lineage>
        <taxon>unclassified sequences</taxon>
        <taxon>metagenomes</taxon>
        <taxon>ecological metagenomes</taxon>
    </lineage>
</organism>
<gene>
    <name evidence="1" type="ORF">S01H1_27280</name>
</gene>
<dbReference type="AlphaFoldDB" id="X0T581"/>
<evidence type="ECO:0000313" key="1">
    <source>
        <dbReference type="EMBL" id="GAF88653.1"/>
    </source>
</evidence>
<protein>
    <submittedName>
        <fullName evidence="1">Uncharacterized protein</fullName>
    </submittedName>
</protein>
<sequence>MKSLMKTVLDNDWSGLKQTIESKAASLIKKKVDEKKVDVLSNLNGITREQMEEVMAVTNNDTESGDV</sequence>
<comment type="caution">
    <text evidence="1">The sequence shown here is derived from an EMBL/GenBank/DDBJ whole genome shotgun (WGS) entry which is preliminary data.</text>
</comment>
<dbReference type="EMBL" id="BARS01016599">
    <property type="protein sequence ID" value="GAF88653.1"/>
    <property type="molecule type" value="Genomic_DNA"/>
</dbReference>
<name>X0T581_9ZZZZ</name>
<proteinExistence type="predicted"/>
<reference evidence="1" key="1">
    <citation type="journal article" date="2014" name="Front. Microbiol.">
        <title>High frequency of phylogenetically diverse reductive dehalogenase-homologous genes in deep subseafloor sedimentary metagenomes.</title>
        <authorList>
            <person name="Kawai M."/>
            <person name="Futagami T."/>
            <person name="Toyoda A."/>
            <person name="Takaki Y."/>
            <person name="Nishi S."/>
            <person name="Hori S."/>
            <person name="Arai W."/>
            <person name="Tsubouchi T."/>
            <person name="Morono Y."/>
            <person name="Uchiyama I."/>
            <person name="Ito T."/>
            <person name="Fujiyama A."/>
            <person name="Inagaki F."/>
            <person name="Takami H."/>
        </authorList>
    </citation>
    <scope>NUCLEOTIDE SEQUENCE</scope>
    <source>
        <strain evidence="1">Expedition CK06-06</strain>
    </source>
</reference>
<accession>X0T581</accession>